<keyword evidence="19" id="KW-0325">Glycoprotein</keyword>
<keyword evidence="17 23" id="KW-0472">Membrane</keyword>
<dbReference type="GO" id="GO:0004674">
    <property type="term" value="F:protein serine/threonine kinase activity"/>
    <property type="evidence" value="ECO:0007669"/>
    <property type="project" value="UniProtKB-KW"/>
</dbReference>
<dbReference type="Pfam" id="PF00069">
    <property type="entry name" value="Pkinase"/>
    <property type="match status" value="1"/>
</dbReference>
<keyword evidence="8" id="KW-0433">Leucine-rich repeat</keyword>
<dbReference type="SUPFAM" id="SSF52058">
    <property type="entry name" value="L domain-like"/>
    <property type="match status" value="2"/>
</dbReference>
<comment type="similarity">
    <text evidence="3">Belongs to the protein kinase superfamily. Ser/Thr protein kinase family.</text>
</comment>
<dbReference type="Gene3D" id="1.10.510.10">
    <property type="entry name" value="Transferase(Phosphotransferase) domain 1"/>
    <property type="match status" value="1"/>
</dbReference>
<keyword evidence="9" id="KW-0808">Transferase</keyword>
<dbReference type="GO" id="GO:0051707">
    <property type="term" value="P:response to other organism"/>
    <property type="evidence" value="ECO:0007669"/>
    <property type="project" value="UniProtKB-ARBA"/>
</dbReference>
<dbReference type="InterPro" id="IPR008271">
    <property type="entry name" value="Ser/Thr_kinase_AS"/>
</dbReference>
<dbReference type="PANTHER" id="PTHR27008">
    <property type="entry name" value="OS04G0122200 PROTEIN"/>
    <property type="match status" value="1"/>
</dbReference>
<evidence type="ECO:0000256" key="22">
    <source>
        <dbReference type="PROSITE-ProRule" id="PRU10141"/>
    </source>
</evidence>
<keyword evidence="10 23" id="KW-0812">Transmembrane</keyword>
<evidence type="ECO:0000256" key="8">
    <source>
        <dbReference type="ARBA" id="ARBA00022614"/>
    </source>
</evidence>
<dbReference type="PROSITE" id="PS00107">
    <property type="entry name" value="PROTEIN_KINASE_ATP"/>
    <property type="match status" value="1"/>
</dbReference>
<evidence type="ECO:0000256" key="10">
    <source>
        <dbReference type="ARBA" id="ARBA00022692"/>
    </source>
</evidence>
<feature type="signal peptide" evidence="24">
    <location>
        <begin position="1"/>
        <end position="23"/>
    </location>
</feature>
<dbReference type="FunFam" id="3.80.10.10:FF:000288">
    <property type="entry name" value="LRR receptor-like serine/threonine-protein kinase EFR"/>
    <property type="match status" value="1"/>
</dbReference>
<evidence type="ECO:0000256" key="1">
    <source>
        <dbReference type="ARBA" id="ARBA00004162"/>
    </source>
</evidence>
<evidence type="ECO:0000256" key="6">
    <source>
        <dbReference type="ARBA" id="ARBA00022527"/>
    </source>
</evidence>
<dbReference type="PROSITE" id="PS50011">
    <property type="entry name" value="PROTEIN_KINASE_DOM"/>
    <property type="match status" value="1"/>
</dbReference>
<evidence type="ECO:0000256" key="15">
    <source>
        <dbReference type="ARBA" id="ARBA00022840"/>
    </source>
</evidence>
<dbReference type="InterPro" id="IPR000719">
    <property type="entry name" value="Prot_kinase_dom"/>
</dbReference>
<keyword evidence="15 22" id="KW-0067">ATP-binding</keyword>
<evidence type="ECO:0000313" key="26">
    <source>
        <dbReference type="EMBL" id="KAJ9557848.1"/>
    </source>
</evidence>
<evidence type="ECO:0000256" key="11">
    <source>
        <dbReference type="ARBA" id="ARBA00022729"/>
    </source>
</evidence>
<evidence type="ECO:0000256" key="2">
    <source>
        <dbReference type="ARBA" id="ARBA00004479"/>
    </source>
</evidence>
<evidence type="ECO:0000256" key="24">
    <source>
        <dbReference type="SAM" id="SignalP"/>
    </source>
</evidence>
<comment type="subcellular location">
    <subcellularLocation>
        <location evidence="1">Cell membrane</location>
        <topology evidence="1">Single-pass membrane protein</topology>
    </subcellularLocation>
    <subcellularLocation>
        <location evidence="2">Membrane</location>
        <topology evidence="2">Single-pass type I membrane protein</topology>
    </subcellularLocation>
</comment>
<name>A0AA38TBF6_9ASTR</name>
<dbReference type="EMBL" id="JARYMX010000003">
    <property type="protein sequence ID" value="KAJ9557848.1"/>
    <property type="molecule type" value="Genomic_DNA"/>
</dbReference>
<dbReference type="Gene3D" id="3.80.10.10">
    <property type="entry name" value="Ribonuclease Inhibitor"/>
    <property type="match status" value="4"/>
</dbReference>
<dbReference type="GO" id="GO:0005524">
    <property type="term" value="F:ATP binding"/>
    <property type="evidence" value="ECO:0007669"/>
    <property type="project" value="UniProtKB-UniRule"/>
</dbReference>
<evidence type="ECO:0000256" key="14">
    <source>
        <dbReference type="ARBA" id="ARBA00022777"/>
    </source>
</evidence>
<dbReference type="Pfam" id="PF00560">
    <property type="entry name" value="LRR_1"/>
    <property type="match status" value="7"/>
</dbReference>
<keyword evidence="16 23" id="KW-1133">Transmembrane helix</keyword>
<dbReference type="AlphaFoldDB" id="A0AA38TBF6"/>
<evidence type="ECO:0000256" key="21">
    <source>
        <dbReference type="ARBA" id="ARBA00048679"/>
    </source>
</evidence>
<organism evidence="26 27">
    <name type="scientific">Centaurea solstitialis</name>
    <name type="common">yellow star-thistle</name>
    <dbReference type="NCBI Taxonomy" id="347529"/>
    <lineage>
        <taxon>Eukaryota</taxon>
        <taxon>Viridiplantae</taxon>
        <taxon>Streptophyta</taxon>
        <taxon>Embryophyta</taxon>
        <taxon>Tracheophyta</taxon>
        <taxon>Spermatophyta</taxon>
        <taxon>Magnoliopsida</taxon>
        <taxon>eudicotyledons</taxon>
        <taxon>Gunneridae</taxon>
        <taxon>Pentapetalae</taxon>
        <taxon>asterids</taxon>
        <taxon>campanulids</taxon>
        <taxon>Asterales</taxon>
        <taxon>Asteraceae</taxon>
        <taxon>Carduoideae</taxon>
        <taxon>Cardueae</taxon>
        <taxon>Centaureinae</taxon>
        <taxon>Centaurea</taxon>
    </lineage>
</organism>
<protein>
    <recommendedName>
        <fullName evidence="4">non-specific serine/threonine protein kinase</fullName>
        <ecNumber evidence="4">2.7.11.1</ecNumber>
    </recommendedName>
</protein>
<dbReference type="FunFam" id="3.80.10.10:FF:000101">
    <property type="entry name" value="LRR receptor-like serine/threonine-protein kinase ERECTA"/>
    <property type="match status" value="1"/>
</dbReference>
<dbReference type="InterPro" id="IPR017441">
    <property type="entry name" value="Protein_kinase_ATP_BS"/>
</dbReference>
<dbReference type="InterPro" id="IPR032675">
    <property type="entry name" value="LRR_dom_sf"/>
</dbReference>
<evidence type="ECO:0000256" key="19">
    <source>
        <dbReference type="ARBA" id="ARBA00023180"/>
    </source>
</evidence>
<dbReference type="FunFam" id="3.30.200.20:FF:000432">
    <property type="entry name" value="LRR receptor-like serine/threonine-protein kinase EFR"/>
    <property type="match status" value="1"/>
</dbReference>
<dbReference type="FunFam" id="1.10.510.10:FF:000358">
    <property type="entry name" value="Putative leucine-rich repeat receptor-like serine/threonine-protein kinase"/>
    <property type="match status" value="1"/>
</dbReference>
<comment type="catalytic activity">
    <reaction evidence="21">
        <text>L-seryl-[protein] + ATP = O-phospho-L-seryl-[protein] + ADP + H(+)</text>
        <dbReference type="Rhea" id="RHEA:17989"/>
        <dbReference type="Rhea" id="RHEA-COMP:9863"/>
        <dbReference type="Rhea" id="RHEA-COMP:11604"/>
        <dbReference type="ChEBI" id="CHEBI:15378"/>
        <dbReference type="ChEBI" id="CHEBI:29999"/>
        <dbReference type="ChEBI" id="CHEBI:30616"/>
        <dbReference type="ChEBI" id="CHEBI:83421"/>
        <dbReference type="ChEBI" id="CHEBI:456216"/>
        <dbReference type="EC" id="2.7.11.1"/>
    </reaction>
</comment>
<dbReference type="Proteomes" id="UP001172457">
    <property type="component" value="Chromosome 3"/>
</dbReference>
<dbReference type="Gene3D" id="3.30.200.20">
    <property type="entry name" value="Phosphorylase Kinase, domain 1"/>
    <property type="match status" value="1"/>
</dbReference>
<evidence type="ECO:0000259" key="25">
    <source>
        <dbReference type="PROSITE" id="PS50011"/>
    </source>
</evidence>
<dbReference type="InterPro" id="IPR013210">
    <property type="entry name" value="LRR_N_plant-typ"/>
</dbReference>
<evidence type="ECO:0000256" key="23">
    <source>
        <dbReference type="SAM" id="Phobius"/>
    </source>
</evidence>
<sequence length="1097" mass="121375">MFMAYFSLFFHATALLSLSTTLAIASLASNNADHLALLAIKSSITHDPQRVLDTWNTSLHFCQWQGVICGRRHPRVTVLDLKSRGLVGSLSPQIGNLSFLRDISLENNTFNGVIPPQLGGLFRLQNLILINNSFEGEVPTSLSNCTRLLVLQLGGNKLVGKLPQQLSSLVNLRVLAIHSNSFTGGIPPFIANLTSLESISVAGNQLQGTIPDIFSRLHNLKKVGFGGNRLHGMIPPSLYNLTSLTVLSFPDNRIGGGIPNDIGFKLPNLEYLQIWGNKLIGSIPSSFSNCSKLENLDLSANGFTGKLNINFKGIPNLRFLALFNNSLGSWEPDEMNFIDSMINCSKLEMLLVHENQLRGVLPSSLANLSSQLMFLSIDENFIYGRFPSGIGNLVKLEGLYASYNQLTGIIPNELGNLQFLARLYLGHNKFTGVLPNFMGNLSMLNKLDLSYNRLQGQIPPSLGNCKSLLLLHLSSNNLSGIIPKELFQLSSLLYLNLSQSHLFGPLPQEIGNLKSLWILDLSENKLVGKIPDAITSCTSLEYMDLGTNSFEGPIPPSFRALRGIRDLDLSTNNLSGKIPIFLEQLNLSSLDLSFNNLDGEVPKRGIFANASTIAINGNNGLCGGIPELGLPKCPMVARSKKGSHVIHVVIPFFSVVVLAMALSLFFCWQRRKRQAQTTEETLPGQPYSRVSYGSIRKATEEFSEQNLIGTGTFSAVYKGILEAGGAIVAIKVLKLGNQGALRGFMVECEALKNIRHRNLVKIITSCSSIDFHGNDFKALIYEFMPNGNLDMWLHRSQEQETETVEAPAQRLSLHQRVMIMLDVAHAIHYLQQDCEIPIIHCDLKPNNILLDSDMVAHIGDFGLAKFLPLKPCESSSIGIRGTIGYAAPEYGLGSEMTKEGDIYSFGILLLEMLTGKRPTDENFGEGMNLHDYVKMALPHRALEIVEPLVMYALEEEMEASNVNRRSSEHEARKWKRLEDGIISLARMGLACSMESPRERMDTGKILHELHRINAIVTLTEAIPISLGNLSLVNVMNLSNNMLVQMIPLYIKWLLKLSQVPEVYEYMRFPTFSNEAQTKLQGLIDRFNDVDAMQVKNI</sequence>
<evidence type="ECO:0000256" key="18">
    <source>
        <dbReference type="ARBA" id="ARBA00023170"/>
    </source>
</evidence>
<evidence type="ECO:0000256" key="17">
    <source>
        <dbReference type="ARBA" id="ARBA00023136"/>
    </source>
</evidence>
<dbReference type="InterPro" id="IPR011009">
    <property type="entry name" value="Kinase-like_dom_sf"/>
</dbReference>
<dbReference type="Pfam" id="PF08263">
    <property type="entry name" value="LRRNT_2"/>
    <property type="match status" value="1"/>
</dbReference>
<reference evidence="26" key="1">
    <citation type="submission" date="2023-03" db="EMBL/GenBank/DDBJ databases">
        <title>Chromosome-scale reference genome and RAD-based genetic map of yellow starthistle (Centaurea solstitialis) reveal putative structural variation and QTLs associated with invader traits.</title>
        <authorList>
            <person name="Reatini B."/>
            <person name="Cang F.A."/>
            <person name="Jiang Q."/>
            <person name="Mckibben M.T.W."/>
            <person name="Barker M.S."/>
            <person name="Rieseberg L.H."/>
            <person name="Dlugosch K.M."/>
        </authorList>
    </citation>
    <scope>NUCLEOTIDE SEQUENCE</scope>
    <source>
        <strain evidence="26">CAN-66</strain>
        <tissue evidence="26">Leaf</tissue>
    </source>
</reference>
<evidence type="ECO:0000256" key="5">
    <source>
        <dbReference type="ARBA" id="ARBA00022475"/>
    </source>
</evidence>
<dbReference type="InterPro" id="IPR001611">
    <property type="entry name" value="Leu-rich_rpt"/>
</dbReference>
<keyword evidence="14" id="KW-0418">Kinase</keyword>
<evidence type="ECO:0000256" key="7">
    <source>
        <dbReference type="ARBA" id="ARBA00022553"/>
    </source>
</evidence>
<comment type="caution">
    <text evidence="26">The sequence shown here is derived from an EMBL/GenBank/DDBJ whole genome shotgun (WGS) entry which is preliminary data.</text>
</comment>
<dbReference type="GO" id="GO:0006952">
    <property type="term" value="P:defense response"/>
    <property type="evidence" value="ECO:0007669"/>
    <property type="project" value="UniProtKB-ARBA"/>
</dbReference>
<feature type="binding site" evidence="22">
    <location>
        <position position="731"/>
    </location>
    <ligand>
        <name>ATP</name>
        <dbReference type="ChEBI" id="CHEBI:30616"/>
    </ligand>
</feature>
<dbReference type="PANTHER" id="PTHR27008:SF596">
    <property type="entry name" value="OS02G0215500 PROTEIN"/>
    <property type="match status" value="1"/>
</dbReference>
<evidence type="ECO:0000256" key="13">
    <source>
        <dbReference type="ARBA" id="ARBA00022741"/>
    </source>
</evidence>
<keyword evidence="13 22" id="KW-0547">Nucleotide-binding</keyword>
<evidence type="ECO:0000256" key="20">
    <source>
        <dbReference type="ARBA" id="ARBA00047899"/>
    </source>
</evidence>
<evidence type="ECO:0000256" key="12">
    <source>
        <dbReference type="ARBA" id="ARBA00022737"/>
    </source>
</evidence>
<dbReference type="SUPFAM" id="SSF56112">
    <property type="entry name" value="Protein kinase-like (PK-like)"/>
    <property type="match status" value="1"/>
</dbReference>
<proteinExistence type="inferred from homology"/>
<keyword evidence="11 24" id="KW-0732">Signal</keyword>
<keyword evidence="5" id="KW-1003">Cell membrane</keyword>
<dbReference type="SMART" id="SM00220">
    <property type="entry name" value="S_TKc"/>
    <property type="match status" value="1"/>
</dbReference>
<dbReference type="InterPro" id="IPR051809">
    <property type="entry name" value="Plant_receptor-like_S/T_kinase"/>
</dbReference>
<evidence type="ECO:0000256" key="4">
    <source>
        <dbReference type="ARBA" id="ARBA00012513"/>
    </source>
</evidence>
<keyword evidence="18" id="KW-0675">Receptor</keyword>
<evidence type="ECO:0000256" key="16">
    <source>
        <dbReference type="ARBA" id="ARBA00022989"/>
    </source>
</evidence>
<feature type="domain" description="Protein kinase" evidence="25">
    <location>
        <begin position="702"/>
        <end position="1013"/>
    </location>
</feature>
<keyword evidence="6" id="KW-0723">Serine/threonine-protein kinase</keyword>
<accession>A0AA38TBF6</accession>
<evidence type="ECO:0000313" key="27">
    <source>
        <dbReference type="Proteomes" id="UP001172457"/>
    </source>
</evidence>
<feature type="transmembrane region" description="Helical" evidence="23">
    <location>
        <begin position="645"/>
        <end position="668"/>
    </location>
</feature>
<keyword evidence="27" id="KW-1185">Reference proteome</keyword>
<evidence type="ECO:0000256" key="9">
    <source>
        <dbReference type="ARBA" id="ARBA00022679"/>
    </source>
</evidence>
<keyword evidence="12" id="KW-0677">Repeat</keyword>
<dbReference type="FunFam" id="3.80.10.10:FF:000383">
    <property type="entry name" value="Leucine-rich repeat receptor protein kinase EMS1"/>
    <property type="match status" value="1"/>
</dbReference>
<gene>
    <name evidence="26" type="ORF">OSB04_012462</name>
</gene>
<comment type="catalytic activity">
    <reaction evidence="20">
        <text>L-threonyl-[protein] + ATP = O-phospho-L-threonyl-[protein] + ADP + H(+)</text>
        <dbReference type="Rhea" id="RHEA:46608"/>
        <dbReference type="Rhea" id="RHEA-COMP:11060"/>
        <dbReference type="Rhea" id="RHEA-COMP:11605"/>
        <dbReference type="ChEBI" id="CHEBI:15378"/>
        <dbReference type="ChEBI" id="CHEBI:30013"/>
        <dbReference type="ChEBI" id="CHEBI:30616"/>
        <dbReference type="ChEBI" id="CHEBI:61977"/>
        <dbReference type="ChEBI" id="CHEBI:456216"/>
        <dbReference type="EC" id="2.7.11.1"/>
    </reaction>
</comment>
<dbReference type="EC" id="2.7.11.1" evidence="4"/>
<dbReference type="PROSITE" id="PS00108">
    <property type="entry name" value="PROTEIN_KINASE_ST"/>
    <property type="match status" value="1"/>
</dbReference>
<feature type="chain" id="PRO_5041421263" description="non-specific serine/threonine protein kinase" evidence="24">
    <location>
        <begin position="24"/>
        <end position="1097"/>
    </location>
</feature>
<dbReference type="InterPro" id="IPR003591">
    <property type="entry name" value="Leu-rich_rpt_typical-subtyp"/>
</dbReference>
<keyword evidence="7" id="KW-0597">Phosphoprotein</keyword>
<dbReference type="Pfam" id="PF13855">
    <property type="entry name" value="LRR_8"/>
    <property type="match status" value="2"/>
</dbReference>
<evidence type="ECO:0000256" key="3">
    <source>
        <dbReference type="ARBA" id="ARBA00008684"/>
    </source>
</evidence>
<dbReference type="SMART" id="SM00369">
    <property type="entry name" value="LRR_TYP"/>
    <property type="match status" value="10"/>
</dbReference>
<dbReference type="GO" id="GO:0005886">
    <property type="term" value="C:plasma membrane"/>
    <property type="evidence" value="ECO:0007669"/>
    <property type="project" value="UniProtKB-SubCell"/>
</dbReference>